<dbReference type="GO" id="GO:0006183">
    <property type="term" value="P:GTP biosynthetic process"/>
    <property type="evidence" value="ECO:0007669"/>
    <property type="project" value="TreeGrafter"/>
</dbReference>
<feature type="active site" description="Proton acceptor" evidence="11">
    <location>
        <position position="405"/>
    </location>
</feature>
<evidence type="ECO:0000259" key="15">
    <source>
        <dbReference type="PROSITE" id="PS51371"/>
    </source>
</evidence>
<keyword evidence="7" id="KW-0560">Oxidoreductase</keyword>
<evidence type="ECO:0000256" key="12">
    <source>
        <dbReference type="PIRSR" id="PIRSR000130-3"/>
    </source>
</evidence>
<sequence>MGKFKDKYYSAPPAFNFEDVMLLPGLAKTEPKNIDITSRFSKGIKLKVPLISSPMDSVTESSMAVAIAREGGIGVIHRNCSLEEELAMVKSVKRAESFIIRDVVTIGKTAKVSEADELMQKHGISGLPVVDSGKLIGIITGRDVRSNEPGSTVEEAMTKDVISASEGITEAEAISLLKQHRIEKLPVVDSKGNLKGLITYKDVTLRDTYKNALRDEEGRLRVAAAVSPFDLERAKVLAKHADALIVDVAHFHNNAVIEATKKIIVATGAEVIIGNLGTINGVRESIDRLGDGVAGLRMGIGSGSICITSDVTKAGSPTLFAVSQAADALDEIGMKIPIIADGGIRTAGDVALAFAFGASAAMLGYGFAGCDESPAPKISLDGKYYKIHRGMGSAAAKAKRAAVDRYADSGGKNVDEGIEILVPYRGSVSEVVNWYVAGIRAAMGYAGVSNIPEMADAKVAQHHEKPKDVIKKL</sequence>
<feature type="domain" description="CBS" evidence="15">
    <location>
        <begin position="99"/>
        <end position="155"/>
    </location>
</feature>
<evidence type="ECO:0000256" key="2">
    <source>
        <dbReference type="ARBA" id="ARBA00005502"/>
    </source>
</evidence>
<dbReference type="PANTHER" id="PTHR11911:SF111">
    <property type="entry name" value="INOSINE-5'-MONOPHOSPHATE DEHYDROGENASE"/>
    <property type="match status" value="1"/>
</dbReference>
<dbReference type="SMART" id="SM00116">
    <property type="entry name" value="CBS"/>
    <property type="match status" value="2"/>
</dbReference>
<feature type="binding site" evidence="12">
    <location>
        <begin position="247"/>
        <end position="249"/>
    </location>
    <ligand>
        <name>NAD(+)</name>
        <dbReference type="ChEBI" id="CHEBI:57540"/>
    </ligand>
</feature>
<evidence type="ECO:0000256" key="11">
    <source>
        <dbReference type="PIRSR" id="PIRSR000130-1"/>
    </source>
</evidence>
<feature type="active site" description="Thioimidate intermediate" evidence="11">
    <location>
        <position position="306"/>
    </location>
</feature>
<keyword evidence="5" id="KW-0658">Purine biosynthesis</keyword>
<dbReference type="InterPro" id="IPR013785">
    <property type="entry name" value="Aldolase_TIM"/>
</dbReference>
<evidence type="ECO:0000256" key="8">
    <source>
        <dbReference type="ARBA" id="ARBA00023027"/>
    </source>
</evidence>
<evidence type="ECO:0000256" key="6">
    <source>
        <dbReference type="ARBA" id="ARBA00022958"/>
    </source>
</evidence>
<evidence type="ECO:0000256" key="1">
    <source>
        <dbReference type="ARBA" id="ARBA00001958"/>
    </source>
</evidence>
<reference evidence="16 17" key="2">
    <citation type="journal article" date="2010" name="Proc. Natl. Acad. Sci. U.S.A.">
        <title>Enigmatic, ultrasmall, uncultivated Archaea.</title>
        <authorList>
            <person name="Baker B.J."/>
            <person name="Comolli L.R."/>
            <person name="Dick G.J."/>
            <person name="Hauser L.J."/>
            <person name="Hyatt D."/>
            <person name="Dill B.D."/>
            <person name="Land M.L."/>
            <person name="Verberkmoes N.C."/>
            <person name="Hettich R.L."/>
            <person name="Banfield J.F."/>
        </authorList>
    </citation>
    <scope>NUCLEOTIDE SEQUENCE [LARGE SCALE GENOMIC DNA]</scope>
    <source>
        <strain evidence="16">ARMAN-2</strain>
    </source>
</reference>
<dbReference type="CDD" id="cd00381">
    <property type="entry name" value="IMPDH"/>
    <property type="match status" value="1"/>
</dbReference>
<protein>
    <submittedName>
        <fullName evidence="16">Malate dehydrogenase</fullName>
    </submittedName>
</protein>
<feature type="binding site" evidence="12">
    <location>
        <begin position="299"/>
        <end position="301"/>
    </location>
    <ligand>
        <name>NAD(+)</name>
        <dbReference type="ChEBI" id="CHEBI:57540"/>
    </ligand>
</feature>
<keyword evidence="3" id="KW-0479">Metal-binding</keyword>
<evidence type="ECO:0000313" key="16">
    <source>
        <dbReference type="EMBL" id="EET89759.1"/>
    </source>
</evidence>
<dbReference type="Proteomes" id="UP000332487">
    <property type="component" value="Unassembled WGS sequence"/>
</dbReference>
<comment type="similarity">
    <text evidence="2">Belongs to the IMPDH/GMPR family.</text>
</comment>
<dbReference type="FunFam" id="3.20.20.70:FF:000424">
    <property type="entry name" value="Inosine-5'-monophosphate dehydrogenase 2"/>
    <property type="match status" value="1"/>
</dbReference>
<accession>C7DII5</accession>
<dbReference type="SMART" id="SM01240">
    <property type="entry name" value="IMPDH"/>
    <property type="match status" value="1"/>
</dbReference>
<gene>
    <name evidence="16" type="ORF">UNLARM2_0873</name>
</gene>
<dbReference type="EMBL" id="GG697241">
    <property type="protein sequence ID" value="EET89759.1"/>
    <property type="molecule type" value="Genomic_DNA"/>
</dbReference>
<proteinExistence type="inferred from homology"/>
<reference evidence="16 17" key="1">
    <citation type="journal article" date="2009" name="Genome Biol.">
        <title>Community-wide analysis of microbial genome sequence signatures.</title>
        <authorList>
            <person name="Dick G.J."/>
            <person name="Andersson A.F."/>
            <person name="Baker B.J."/>
            <person name="Simmons S.L."/>
            <person name="Thomas B.C."/>
            <person name="Yelton A.P."/>
            <person name="Banfield J.F."/>
        </authorList>
    </citation>
    <scope>NUCLEOTIDE SEQUENCE [LARGE SCALE GENOMIC DNA]</scope>
    <source>
        <strain evidence="16">ARMAN-2</strain>
    </source>
</reference>
<keyword evidence="4" id="KW-0332">GMP biosynthesis</keyword>
<dbReference type="GO" id="GO:0046872">
    <property type="term" value="F:metal ion binding"/>
    <property type="evidence" value="ECO:0007669"/>
    <property type="project" value="UniProtKB-KW"/>
</dbReference>
<evidence type="ECO:0000256" key="4">
    <source>
        <dbReference type="ARBA" id="ARBA00022749"/>
    </source>
</evidence>
<comment type="catalytic activity">
    <reaction evidence="10">
        <text>IMP + NAD(+) + H2O = XMP + NADH + H(+)</text>
        <dbReference type="Rhea" id="RHEA:11708"/>
        <dbReference type="ChEBI" id="CHEBI:15377"/>
        <dbReference type="ChEBI" id="CHEBI:15378"/>
        <dbReference type="ChEBI" id="CHEBI:57464"/>
        <dbReference type="ChEBI" id="CHEBI:57540"/>
        <dbReference type="ChEBI" id="CHEBI:57945"/>
        <dbReference type="ChEBI" id="CHEBI:58053"/>
        <dbReference type="EC" id="1.1.1.205"/>
    </reaction>
</comment>
<dbReference type="Pfam" id="PF00571">
    <property type="entry name" value="CBS"/>
    <property type="match status" value="2"/>
</dbReference>
<keyword evidence="9 14" id="KW-0129">CBS domain</keyword>
<dbReference type="InterPro" id="IPR001093">
    <property type="entry name" value="IMP_DH_GMPRt"/>
</dbReference>
<dbReference type="InterPro" id="IPR015875">
    <property type="entry name" value="IMP_DH/GMP_Rdtase_CS"/>
</dbReference>
<dbReference type="Gene3D" id="3.20.20.70">
    <property type="entry name" value="Aldolase class I"/>
    <property type="match status" value="1"/>
</dbReference>
<dbReference type="PROSITE" id="PS51371">
    <property type="entry name" value="CBS"/>
    <property type="match status" value="2"/>
</dbReference>
<dbReference type="GO" id="GO:0003938">
    <property type="term" value="F:IMP dehydrogenase activity"/>
    <property type="evidence" value="ECO:0007669"/>
    <property type="project" value="UniProtKB-EC"/>
</dbReference>
<dbReference type="SUPFAM" id="SSF54631">
    <property type="entry name" value="CBS-domain pair"/>
    <property type="match status" value="1"/>
</dbReference>
<evidence type="ECO:0000256" key="10">
    <source>
        <dbReference type="ARBA" id="ARBA00048028"/>
    </source>
</evidence>
<dbReference type="InterPro" id="IPR005990">
    <property type="entry name" value="IMP_DH"/>
</dbReference>
<organism evidence="16 17">
    <name type="scientific">Candidatus Micrarchaeum acidiphilum ARMAN-2</name>
    <dbReference type="NCBI Taxonomy" id="425595"/>
    <lineage>
        <taxon>Archaea</taxon>
        <taxon>Candidatus Micrarchaeota</taxon>
        <taxon>Candidatus Micrarchaeia</taxon>
        <taxon>Candidatus Micrarchaeales</taxon>
        <taxon>Candidatus Micrarchaeaceae</taxon>
        <taxon>Candidatus Micrarchaeum</taxon>
    </lineage>
</organism>
<evidence type="ECO:0000256" key="9">
    <source>
        <dbReference type="ARBA" id="ARBA00023122"/>
    </source>
</evidence>
<dbReference type="PIRSF" id="PIRSF000130">
    <property type="entry name" value="IMPDH"/>
    <property type="match status" value="1"/>
</dbReference>
<dbReference type="AlphaFoldDB" id="C7DII5"/>
<evidence type="ECO:0000256" key="7">
    <source>
        <dbReference type="ARBA" id="ARBA00023002"/>
    </source>
</evidence>
<dbReference type="SUPFAM" id="SSF51412">
    <property type="entry name" value="Inosine monophosphate dehydrogenase (IMPDH)"/>
    <property type="match status" value="1"/>
</dbReference>
<evidence type="ECO:0000313" key="17">
    <source>
        <dbReference type="Proteomes" id="UP000332487"/>
    </source>
</evidence>
<evidence type="ECO:0000256" key="3">
    <source>
        <dbReference type="ARBA" id="ARBA00022723"/>
    </source>
</evidence>
<evidence type="ECO:0000256" key="5">
    <source>
        <dbReference type="ARBA" id="ARBA00022755"/>
    </source>
</evidence>
<dbReference type="InterPro" id="IPR000644">
    <property type="entry name" value="CBS_dom"/>
</dbReference>
<feature type="binding site" description="in other chain" evidence="13">
    <location>
        <position position="306"/>
    </location>
    <ligand>
        <name>K(+)</name>
        <dbReference type="ChEBI" id="CHEBI:29103"/>
        <note>ligand shared between two tetrameric partners</note>
    </ligand>
</feature>
<keyword evidence="17" id="KW-1185">Reference proteome</keyword>
<dbReference type="PANTHER" id="PTHR11911">
    <property type="entry name" value="INOSINE-5-MONOPHOSPHATE DEHYDROGENASE RELATED"/>
    <property type="match status" value="1"/>
</dbReference>
<evidence type="ECO:0000256" key="14">
    <source>
        <dbReference type="PROSITE-ProRule" id="PRU00703"/>
    </source>
</evidence>
<evidence type="ECO:0000256" key="13">
    <source>
        <dbReference type="PIRSR" id="PIRSR000130-4"/>
    </source>
</evidence>
<comment type="cofactor">
    <cofactor evidence="1">
        <name>K(+)</name>
        <dbReference type="ChEBI" id="CHEBI:29103"/>
    </cofactor>
</comment>
<keyword evidence="8 12" id="KW-0520">NAD</keyword>
<name>C7DII5_MICA2</name>
<feature type="binding site" description="in other chain" evidence="13">
    <location>
        <position position="301"/>
    </location>
    <ligand>
        <name>K(+)</name>
        <dbReference type="ChEBI" id="CHEBI:29103"/>
        <note>ligand shared between two tetrameric partners</note>
    </ligand>
</feature>
<dbReference type="PROSITE" id="PS00487">
    <property type="entry name" value="IMP_DH_GMP_RED"/>
    <property type="match status" value="1"/>
</dbReference>
<keyword evidence="6 13" id="KW-0630">Potassium</keyword>
<feature type="binding site" description="in other chain" evidence="13">
    <location>
        <position position="303"/>
    </location>
    <ligand>
        <name>K(+)</name>
        <dbReference type="ChEBI" id="CHEBI:29103"/>
        <note>ligand shared between two tetrameric partners</note>
    </ligand>
</feature>
<dbReference type="GO" id="GO:0006177">
    <property type="term" value="P:GMP biosynthetic process"/>
    <property type="evidence" value="ECO:0007669"/>
    <property type="project" value="UniProtKB-KW"/>
</dbReference>
<feature type="domain" description="CBS" evidence="15">
    <location>
        <begin position="157"/>
        <end position="213"/>
    </location>
</feature>
<dbReference type="Pfam" id="PF00478">
    <property type="entry name" value="IMPDH"/>
    <property type="match status" value="1"/>
</dbReference>
<dbReference type="CDD" id="cd04601">
    <property type="entry name" value="CBS_pair_IMPDH"/>
    <property type="match status" value="1"/>
</dbReference>
<dbReference type="InterPro" id="IPR046342">
    <property type="entry name" value="CBS_dom_sf"/>
</dbReference>